<evidence type="ECO:0000313" key="3">
    <source>
        <dbReference type="Proteomes" id="UP000694001"/>
    </source>
</evidence>
<dbReference type="RefSeq" id="WP_218286518.1">
    <property type="nucleotide sequence ID" value="NZ_CP076448.1"/>
</dbReference>
<name>A0A975YKG9_9PROT</name>
<feature type="chain" id="PRO_5036939179" evidence="1">
    <location>
        <begin position="21"/>
        <end position="181"/>
    </location>
</feature>
<protein>
    <submittedName>
        <fullName evidence="2">Uncharacterized protein</fullName>
    </submittedName>
</protein>
<organism evidence="2 3">
    <name type="scientific">Elioraea tepida</name>
    <dbReference type="NCBI Taxonomy" id="2843330"/>
    <lineage>
        <taxon>Bacteria</taxon>
        <taxon>Pseudomonadati</taxon>
        <taxon>Pseudomonadota</taxon>
        <taxon>Alphaproteobacteria</taxon>
        <taxon>Acetobacterales</taxon>
        <taxon>Elioraeaceae</taxon>
        <taxon>Elioraea</taxon>
    </lineage>
</organism>
<feature type="signal peptide" evidence="1">
    <location>
        <begin position="1"/>
        <end position="20"/>
    </location>
</feature>
<accession>A0A975YKG9</accession>
<dbReference type="KEGG" id="elio:KO353_04320"/>
<evidence type="ECO:0000313" key="2">
    <source>
        <dbReference type="EMBL" id="QXM25462.1"/>
    </source>
</evidence>
<evidence type="ECO:0000256" key="1">
    <source>
        <dbReference type="SAM" id="SignalP"/>
    </source>
</evidence>
<keyword evidence="3" id="KW-1185">Reference proteome</keyword>
<gene>
    <name evidence="2" type="ORF">KO353_04320</name>
</gene>
<dbReference type="EMBL" id="CP076448">
    <property type="protein sequence ID" value="QXM25462.1"/>
    <property type="molecule type" value="Genomic_DNA"/>
</dbReference>
<reference evidence="2" key="1">
    <citation type="submission" date="2021-06" db="EMBL/GenBank/DDBJ databases">
        <title>Elioraea tepida, sp. nov., a moderately thermophilic aerobic anoxygenic phototrophic bacterium isolated from an alkaline siliceous hot spring mat community in Yellowstone National Park, WY, USA.</title>
        <authorList>
            <person name="Saini M.K."/>
            <person name="Yoshida S."/>
            <person name="Sebastian A."/>
            <person name="Hirose S."/>
            <person name="Hara E."/>
            <person name="Tamaki H."/>
            <person name="Soulier N.T."/>
            <person name="Albert I."/>
            <person name="Hanada S."/>
            <person name="Bryant D.A."/>
            <person name="Tank M."/>
        </authorList>
    </citation>
    <scope>NUCLEOTIDE SEQUENCE</scope>
    <source>
        <strain evidence="2">MS-P2</strain>
    </source>
</reference>
<proteinExistence type="predicted"/>
<keyword evidence="1" id="KW-0732">Signal</keyword>
<sequence length="181" mass="18889">MMRPVLALMLSLALAGPALAETLRDPATGLAITAPAGTVATAAPPLPPGPIRAVFDIRRPGETETGCRLSTVEAPANAFLTQEELNQRSAAPDYQQAMAAQLAQAYDLLVLDIVTHAGITGLGVVGDLRRAPGDSGPNLRSLLIFLDTPLQRVMLICVADEATFDARLPEFEAILAGVGLP</sequence>
<dbReference type="AlphaFoldDB" id="A0A975YKG9"/>
<dbReference type="Proteomes" id="UP000694001">
    <property type="component" value="Chromosome"/>
</dbReference>